<accession>A0A3B0TFE4</accession>
<organism evidence="1">
    <name type="scientific">hydrothermal vent metagenome</name>
    <dbReference type="NCBI Taxonomy" id="652676"/>
    <lineage>
        <taxon>unclassified sequences</taxon>
        <taxon>metagenomes</taxon>
        <taxon>ecological metagenomes</taxon>
    </lineage>
</organism>
<dbReference type="Pfam" id="PF04390">
    <property type="entry name" value="LptE"/>
    <property type="match status" value="1"/>
</dbReference>
<reference evidence="1" key="1">
    <citation type="submission" date="2018-06" db="EMBL/GenBank/DDBJ databases">
        <authorList>
            <person name="Zhirakovskaya E."/>
        </authorList>
    </citation>
    <scope>NUCLEOTIDE SEQUENCE</scope>
</reference>
<dbReference type="Gene3D" id="3.30.160.150">
    <property type="entry name" value="Lipoprotein like domain"/>
    <property type="match status" value="1"/>
</dbReference>
<name>A0A3B0TFE4_9ZZZZ</name>
<evidence type="ECO:0008006" key="2">
    <source>
        <dbReference type="Google" id="ProtNLM"/>
    </source>
</evidence>
<evidence type="ECO:0000313" key="1">
    <source>
        <dbReference type="EMBL" id="VAW17285.1"/>
    </source>
</evidence>
<dbReference type="PROSITE" id="PS51257">
    <property type="entry name" value="PROKAR_LIPOPROTEIN"/>
    <property type="match status" value="1"/>
</dbReference>
<dbReference type="GO" id="GO:0043165">
    <property type="term" value="P:Gram-negative-bacterium-type cell outer membrane assembly"/>
    <property type="evidence" value="ECO:0007669"/>
    <property type="project" value="InterPro"/>
</dbReference>
<sequence>MSSYDRISRRAVVGTIALTLIGLAGCSNVRPLYGSGGADASGGGDLAEISFAPMSDRVGQRLRNELIRLITPSGEPADPLYRMTLQLSISESDVLVRRNSDVDRKTLSLSVAYRILDVDTEEEVFAGNAFGDVSFNRVASEYANIRARRDAENRAANIVAEQIRSTVAARLAS</sequence>
<protein>
    <recommendedName>
        <fullName evidence="2">LPS-assembly lipoprotein</fullName>
    </recommendedName>
</protein>
<gene>
    <name evidence="1" type="ORF">MNBD_ALPHA09-13</name>
</gene>
<dbReference type="EMBL" id="UOEM01000103">
    <property type="protein sequence ID" value="VAW17285.1"/>
    <property type="molecule type" value="Genomic_DNA"/>
</dbReference>
<dbReference type="AlphaFoldDB" id="A0A3B0TFE4"/>
<dbReference type="InterPro" id="IPR007485">
    <property type="entry name" value="LPS_assembly_LptE"/>
</dbReference>
<dbReference type="GO" id="GO:0019867">
    <property type="term" value="C:outer membrane"/>
    <property type="evidence" value="ECO:0007669"/>
    <property type="project" value="InterPro"/>
</dbReference>
<proteinExistence type="predicted"/>